<dbReference type="SUPFAM" id="SSF56801">
    <property type="entry name" value="Acetyl-CoA synthetase-like"/>
    <property type="match status" value="1"/>
</dbReference>
<comment type="similarity">
    <text evidence="2">Belongs to the ATP-dependent AMP-binding enzyme family.</text>
</comment>
<dbReference type="RefSeq" id="WP_014148008.1">
    <property type="nucleotide sequence ID" value="NC_016112.1"/>
</dbReference>
<dbReference type="NCBIfam" id="TIGR01733">
    <property type="entry name" value="AA-adenyl-dom"/>
    <property type="match status" value="1"/>
</dbReference>
<dbReference type="EMBL" id="FO082060">
    <property type="protein sequence ID" value="CCE23214.1"/>
    <property type="molecule type" value="Genomic_DNA"/>
</dbReference>
<dbReference type="InterPro" id="IPR013120">
    <property type="entry name" value="FAR_NAD-bd"/>
</dbReference>
<dbReference type="InterPro" id="IPR001242">
    <property type="entry name" value="Condensation_dom"/>
</dbReference>
<keyword evidence="5" id="KW-0436">Ligase</keyword>
<dbReference type="Gene3D" id="3.30.559.30">
    <property type="entry name" value="Nonribosomal peptide synthetase, condensation domain"/>
    <property type="match status" value="1"/>
</dbReference>
<dbReference type="Pfam" id="PF07993">
    <property type="entry name" value="NAD_binding_4"/>
    <property type="match status" value="1"/>
</dbReference>
<dbReference type="FunFam" id="3.40.50.12780:FF:000012">
    <property type="entry name" value="Non-ribosomal peptide synthetase"/>
    <property type="match status" value="1"/>
</dbReference>
<dbReference type="InterPro" id="IPR025110">
    <property type="entry name" value="AMP-bd_C"/>
</dbReference>
<dbReference type="InterPro" id="IPR036291">
    <property type="entry name" value="NAD(P)-bd_dom_sf"/>
</dbReference>
<dbReference type="SUPFAM" id="SSF52777">
    <property type="entry name" value="CoA-dependent acyltransferases"/>
    <property type="match status" value="2"/>
</dbReference>
<protein>
    <submittedName>
        <fullName evidence="7">Non-ribosomal peptide synthetase component</fullName>
    </submittedName>
</protein>
<dbReference type="GO" id="GO:0016874">
    <property type="term" value="F:ligase activity"/>
    <property type="evidence" value="ECO:0007669"/>
    <property type="project" value="UniProtKB-KW"/>
</dbReference>
<name>G4SYM8_META2</name>
<feature type="domain" description="Carrier" evidence="6">
    <location>
        <begin position="1056"/>
        <end position="1131"/>
    </location>
</feature>
<dbReference type="KEGG" id="mah:MEALZ_1526"/>
<keyword evidence="8" id="KW-1185">Reference proteome</keyword>
<keyword evidence="3" id="KW-0596">Phosphopantetheine</keyword>
<dbReference type="InterPro" id="IPR045851">
    <property type="entry name" value="AMP-bd_C_sf"/>
</dbReference>
<evidence type="ECO:0000256" key="2">
    <source>
        <dbReference type="ARBA" id="ARBA00006432"/>
    </source>
</evidence>
<evidence type="ECO:0000256" key="5">
    <source>
        <dbReference type="ARBA" id="ARBA00022598"/>
    </source>
</evidence>
<dbReference type="FunFam" id="1.10.1200.10:FF:000005">
    <property type="entry name" value="Nonribosomal peptide synthetase 1"/>
    <property type="match status" value="1"/>
</dbReference>
<dbReference type="FunFam" id="3.30.300.30:FF:000010">
    <property type="entry name" value="Enterobactin synthetase component F"/>
    <property type="match status" value="1"/>
</dbReference>
<dbReference type="PROSITE" id="PS50075">
    <property type="entry name" value="CARRIER"/>
    <property type="match status" value="1"/>
</dbReference>
<dbReference type="Pfam" id="PF00550">
    <property type="entry name" value="PP-binding"/>
    <property type="match status" value="1"/>
</dbReference>
<dbReference type="Gene3D" id="1.10.1200.10">
    <property type="entry name" value="ACP-like"/>
    <property type="match status" value="1"/>
</dbReference>
<dbReference type="STRING" id="1091494.MEALZ_1526"/>
<dbReference type="Pfam" id="PF18563">
    <property type="entry name" value="TubC_N"/>
    <property type="match status" value="1"/>
</dbReference>
<dbReference type="Gene3D" id="3.40.50.720">
    <property type="entry name" value="NAD(P)-binding Rossmann-like Domain"/>
    <property type="match status" value="1"/>
</dbReference>
<accession>G4SYM8</accession>
<dbReference type="CDD" id="cd05235">
    <property type="entry name" value="SDR_e1"/>
    <property type="match status" value="1"/>
</dbReference>
<dbReference type="PANTHER" id="PTHR44845:SF6">
    <property type="entry name" value="BETA-ALANINE-ACTIVATING ENZYME"/>
    <property type="match status" value="1"/>
</dbReference>
<dbReference type="PANTHER" id="PTHR44845">
    <property type="entry name" value="CARRIER DOMAIN-CONTAINING PROTEIN"/>
    <property type="match status" value="1"/>
</dbReference>
<dbReference type="InterPro" id="IPR009081">
    <property type="entry name" value="PP-bd_ACP"/>
</dbReference>
<dbReference type="Gene3D" id="1.10.10.1830">
    <property type="entry name" value="Non-ribosomal peptide synthase, adenylation domain"/>
    <property type="match status" value="1"/>
</dbReference>
<dbReference type="SUPFAM" id="SSF51735">
    <property type="entry name" value="NAD(P)-binding Rossmann-fold domains"/>
    <property type="match status" value="1"/>
</dbReference>
<dbReference type="GO" id="GO:0043041">
    <property type="term" value="P:amino acid activation for nonribosomal peptide biosynthetic process"/>
    <property type="evidence" value="ECO:0007669"/>
    <property type="project" value="UniProtKB-ARBA"/>
</dbReference>
<dbReference type="InterPro" id="IPR036736">
    <property type="entry name" value="ACP-like_sf"/>
</dbReference>
<dbReference type="PATRIC" id="fig|271065.3.peg.1566"/>
<evidence type="ECO:0000256" key="3">
    <source>
        <dbReference type="ARBA" id="ARBA00022450"/>
    </source>
</evidence>
<dbReference type="GO" id="GO:0044550">
    <property type="term" value="P:secondary metabolite biosynthetic process"/>
    <property type="evidence" value="ECO:0007669"/>
    <property type="project" value="UniProtKB-ARBA"/>
</dbReference>
<sequence>MSLEQVIARIQEKNIGVLLDGGELVIRAPQGAMDAETMCLLKHHKQSLIELLQTWNDDSIRIKSAPSSASITPTKLPLIELSQTDIDRIVETAPGGIGNIQDIYPLAPLQSGILFHHLMDAEGDTYLSRSILAFDSRERVDRFVAALQQVIERHDILRTSLAWQDLPQPVQVVCRKALLPLHELAAPSGGALVSLLAASDPSHVRLDLGKAPLLAAYVIAEPQNGEWLLALLNHHIVCDHISLEFIIGEIRLLLNGRANELPPAFPYRNFIAQLRLLDPDKHECYFREQLGDVIEPTAPFDILDMKNCGEITEAKTAIADSLTGRIRTQIKRYGVSAAVLYHLAWARVLAQCCGQDDVVFGTVLTGRMWGGEGIERTVGMFINTLPLRIRVGEVSVAKALAATQQQLTVLIAHEQASLALAQRCSGVDSGLPLYTALLNYRHSQQTDEDSANPWPGMRVVVGGEERTNYPITLTVDDFGDGYALTMQCVRSLQPDKLNEYMSTSLEDIVSALETNPQLLMRTISVVGGIERRQILVDWNVSEVNYPQDRCIYQLFEAQAEKTPDAIALSFEDQHLTYAGLNAHANQLAHYLIERGVGPDVLVGICLERSLDMVIGLLGILKAGGAYVPLDPGYPEERLAFMLTDIAPSVVLTQDRFAGLDFAGAQALILDSDWANVAVHPAENPRPNLMRGNLAYCIYTSGSTGKPKGAGVPHQGILNRLQWMQDEYGLDDTDAVLQKTPYSFDVSVWEFFWPLMTGARLVVAAPDLHKDSQGLIELIRRTDITTIHFVPSMLQAFVDTPGVERCTNLKRVICSGEALPAELVRRFQQKLPAALHNLYGPTEASIDVSYWACPQNCQETAIPIGKPIANIRLHILDSSLNPVPIGTLGELHIGGIGLGRGYLNRPDLTAEKFIPDPFGPAGSRLYKTGDLTRYRPDGDIEYLDRIDHQVKIRGFRIELGEIEAQMLAYPSIKEAVVLAREDQPNDKRLVAYLVESETGTTQIDSLKARLKDVLADYMVPSAFVLLDEMPLSANGKLDRKRLMPPGVSEQRCKQYIAPGTQTETILSEIWQEILGLEQVGIKDNFFALGGHSLLATQLYFLVQKRLAATVAFNVFLTEPTVAAQARLIDGEAGQTIEFDAEAVLDPAIVPLAKKGIDVAAARTIFLTGATGFLGVFLLADLLEHSQAGIYCLVRARDEHQALVRLQQQAGLYELTERVDFSRVIAVCGDLAEPNFGLSESRYREIAERSEVIYHNGALVNFVQPYQTLKAANVTGTEEVLRLACRGRPKAIHYVSTVSVFSEAPRYVTGHKETDEPEQHGNLPNGYAESKWVAEKLVVAARERGFQVSIYRPAIVAGYSRSGTWNTGDFWCRLIKGCLQMGYAPRERIRIDMAPVDYMSRAIVALSQQTDAIGCIFHLNHPKPPYSDDWLDFYSSLGYRLQRIPYRDWLEKVLEFGRSNPNGFALASLLPMFAEQLHDGDAQLPVDGAPLYDSRVTHKALSALGVKCELLDRNIMARYQDYFIRSGFVVEPDGVENDGANRLPIVNTGLCSFLYR</sequence>
<dbReference type="CDD" id="cd19544">
    <property type="entry name" value="E-C_NRPS"/>
    <property type="match status" value="1"/>
</dbReference>
<dbReference type="InterPro" id="IPR000873">
    <property type="entry name" value="AMP-dep_synth/lig_dom"/>
</dbReference>
<dbReference type="Gene3D" id="3.40.50.980">
    <property type="match status" value="2"/>
</dbReference>
<comment type="cofactor">
    <cofactor evidence="1">
        <name>pantetheine 4'-phosphate</name>
        <dbReference type="ChEBI" id="CHEBI:47942"/>
    </cofactor>
</comment>
<dbReference type="FunFam" id="3.40.50.980:FF:000001">
    <property type="entry name" value="Non-ribosomal peptide synthetase"/>
    <property type="match status" value="1"/>
</dbReference>
<dbReference type="Pfam" id="PF00668">
    <property type="entry name" value="Condensation"/>
    <property type="match status" value="1"/>
</dbReference>
<dbReference type="Proteomes" id="UP000008315">
    <property type="component" value="Chromosome"/>
</dbReference>
<evidence type="ECO:0000313" key="7">
    <source>
        <dbReference type="EMBL" id="CCE23214.1"/>
    </source>
</evidence>
<dbReference type="FunFam" id="3.40.50.980:FF:000002">
    <property type="entry name" value="Enterobactin synthetase component F"/>
    <property type="match status" value="1"/>
</dbReference>
<dbReference type="InterPro" id="IPR023213">
    <property type="entry name" value="CAT-like_dom_sf"/>
</dbReference>
<dbReference type="SUPFAM" id="SSF47336">
    <property type="entry name" value="ACP-like"/>
    <property type="match status" value="1"/>
</dbReference>
<evidence type="ECO:0000256" key="4">
    <source>
        <dbReference type="ARBA" id="ARBA00022553"/>
    </source>
</evidence>
<dbReference type="FunFam" id="2.30.38.10:FF:000001">
    <property type="entry name" value="Non-ribosomal peptide synthetase PvdI"/>
    <property type="match status" value="1"/>
</dbReference>
<dbReference type="Pfam" id="PF13193">
    <property type="entry name" value="AMP-binding_C"/>
    <property type="match status" value="1"/>
</dbReference>
<organism evidence="7 8">
    <name type="scientific">Methylotuvimicrobium alcaliphilum (strain DSM 19304 / NCIMB 14124 / VKM B-2133 / 20Z)</name>
    <name type="common">Methylomicrobium alcaliphilum</name>
    <dbReference type="NCBI Taxonomy" id="1091494"/>
    <lineage>
        <taxon>Bacteria</taxon>
        <taxon>Pseudomonadati</taxon>
        <taxon>Pseudomonadota</taxon>
        <taxon>Gammaproteobacteria</taxon>
        <taxon>Methylococcales</taxon>
        <taxon>Methylococcaceae</taxon>
        <taxon>Methylotuvimicrobium</taxon>
    </lineage>
</organism>
<dbReference type="InterPro" id="IPR010080">
    <property type="entry name" value="Thioester_reductase-like_dom"/>
</dbReference>
<proteinExistence type="inferred from homology"/>
<dbReference type="Gene3D" id="2.30.38.10">
    <property type="entry name" value="Luciferase, Domain 3"/>
    <property type="match status" value="1"/>
</dbReference>
<dbReference type="HOGENOM" id="CLU_000022_2_4_6"/>
<dbReference type="NCBIfam" id="TIGR01746">
    <property type="entry name" value="Thioester-redct"/>
    <property type="match status" value="1"/>
</dbReference>
<gene>
    <name evidence="7" type="ordered locus">MEALZ_1526</name>
</gene>
<dbReference type="CDD" id="cd17646">
    <property type="entry name" value="A_NRPS_AB3403-like"/>
    <property type="match status" value="1"/>
</dbReference>
<keyword evidence="4" id="KW-0597">Phosphoprotein</keyword>
<dbReference type="InterPro" id="IPR044894">
    <property type="entry name" value="TubC_N_sf"/>
</dbReference>
<reference evidence="8" key="1">
    <citation type="journal article" date="2012" name="J. Bacteriol.">
        <title>Genome sequence of the haloalkaliphilic methanotrophic bacterium Methylomicrobium alcaliphilum 20Z.</title>
        <authorList>
            <person name="Vuilleumier S."/>
            <person name="Khmelenina V.N."/>
            <person name="Bringel F."/>
            <person name="Reshetnikov A.S."/>
            <person name="Lajus A."/>
            <person name="Mangenot S."/>
            <person name="Rouy Z."/>
            <person name="Op den Camp H.J."/>
            <person name="Jetten M.S."/>
            <person name="Dispirito A.A."/>
            <person name="Dunfield P."/>
            <person name="Klotz M.G."/>
            <person name="Semrau J.D."/>
            <person name="Stein L.Y."/>
            <person name="Barbe V."/>
            <person name="Medigue C."/>
            <person name="Trotsenko Y.A."/>
            <person name="Kalyuzhnaya M.G."/>
        </authorList>
    </citation>
    <scope>NUCLEOTIDE SEQUENCE [LARGE SCALE GENOMIC DNA]</scope>
    <source>
        <strain evidence="8">DSM 19304 / NCIMB 14124 / VKM B-2133 / 20Z</strain>
    </source>
</reference>
<dbReference type="Pfam" id="PF00501">
    <property type="entry name" value="AMP-binding"/>
    <property type="match status" value="1"/>
</dbReference>
<dbReference type="InterPro" id="IPR010071">
    <property type="entry name" value="AA_adenyl_dom"/>
</dbReference>
<evidence type="ECO:0000259" key="6">
    <source>
        <dbReference type="PROSITE" id="PS50075"/>
    </source>
</evidence>
<dbReference type="InterPro" id="IPR041464">
    <property type="entry name" value="TubC_N"/>
</dbReference>
<evidence type="ECO:0000313" key="8">
    <source>
        <dbReference type="Proteomes" id="UP000008315"/>
    </source>
</evidence>
<evidence type="ECO:0000256" key="1">
    <source>
        <dbReference type="ARBA" id="ARBA00001957"/>
    </source>
</evidence>
<dbReference type="Gene3D" id="3.30.559.10">
    <property type="entry name" value="Chloramphenicol acetyltransferase-like domain"/>
    <property type="match status" value="1"/>
</dbReference>
<dbReference type="Gene3D" id="3.30.300.30">
    <property type="match status" value="1"/>
</dbReference>